<accession>A0A9P8QEV4</accession>
<organism evidence="1 2">
    <name type="scientific">Trichoderma cornu-damae</name>
    <dbReference type="NCBI Taxonomy" id="654480"/>
    <lineage>
        <taxon>Eukaryota</taxon>
        <taxon>Fungi</taxon>
        <taxon>Dikarya</taxon>
        <taxon>Ascomycota</taxon>
        <taxon>Pezizomycotina</taxon>
        <taxon>Sordariomycetes</taxon>
        <taxon>Hypocreomycetidae</taxon>
        <taxon>Hypocreales</taxon>
        <taxon>Hypocreaceae</taxon>
        <taxon>Trichoderma</taxon>
    </lineage>
</organism>
<dbReference type="OrthoDB" id="4899474at2759"/>
<evidence type="ECO:0000313" key="2">
    <source>
        <dbReference type="Proteomes" id="UP000827724"/>
    </source>
</evidence>
<dbReference type="Proteomes" id="UP000827724">
    <property type="component" value="Unassembled WGS sequence"/>
</dbReference>
<keyword evidence="2" id="KW-1185">Reference proteome</keyword>
<sequence length="241" mass="28054">MRTNHFYPNRLRSFSTRGFSELERKRLLKKLDQTCCDYNAIRNSLRIYATAEILMYLDTYNTLPAPKKSHELIFTDELSFGGPTGPVQGDSIAQQYISLVWSMFSEGKSELEVFAVLPTPYEVWRMEKEFQDILLGRETLRISLNKMREDLEPRGDLSSSVKDRSRRLRSGGYGSGLREVISIEEEWHPQGWANSPCFNPNASYDARFLEKMRMRPVIIKANAWDKTSVLSWEAFLKEQEF</sequence>
<proteinExistence type="predicted"/>
<name>A0A9P8QEV4_9HYPO</name>
<dbReference type="EMBL" id="JAIWOZ010000007">
    <property type="protein sequence ID" value="KAH6603166.1"/>
    <property type="molecule type" value="Genomic_DNA"/>
</dbReference>
<reference evidence="1" key="1">
    <citation type="submission" date="2021-08" db="EMBL/GenBank/DDBJ databases">
        <title>Chromosome-Level Trichoderma cornu-damae using Hi-C Data.</title>
        <authorList>
            <person name="Kim C.S."/>
        </authorList>
    </citation>
    <scope>NUCLEOTIDE SEQUENCE</scope>
    <source>
        <strain evidence="1">KA19-0412C</strain>
    </source>
</reference>
<comment type="caution">
    <text evidence="1">The sequence shown here is derived from an EMBL/GenBank/DDBJ whole genome shotgun (WGS) entry which is preliminary data.</text>
</comment>
<protein>
    <submittedName>
        <fullName evidence="1">Uncharacterized protein</fullName>
    </submittedName>
</protein>
<gene>
    <name evidence="1" type="ORF">Trco_007941</name>
</gene>
<evidence type="ECO:0000313" key="1">
    <source>
        <dbReference type="EMBL" id="KAH6603166.1"/>
    </source>
</evidence>
<dbReference type="AlphaFoldDB" id="A0A9P8QEV4"/>